<organism evidence="1 2">
    <name type="scientific">Nonomuraea soli</name>
    <dbReference type="NCBI Taxonomy" id="1032476"/>
    <lineage>
        <taxon>Bacteria</taxon>
        <taxon>Bacillati</taxon>
        <taxon>Actinomycetota</taxon>
        <taxon>Actinomycetes</taxon>
        <taxon>Streptosporangiales</taxon>
        <taxon>Streptosporangiaceae</taxon>
        <taxon>Nonomuraea</taxon>
    </lineage>
</organism>
<dbReference type="Pfam" id="PF13424">
    <property type="entry name" value="TPR_12"/>
    <property type="match status" value="1"/>
</dbReference>
<dbReference type="PANTHER" id="PTHR35205:SF1">
    <property type="entry name" value="ZU5 DOMAIN-CONTAINING PROTEIN"/>
    <property type="match status" value="1"/>
</dbReference>
<dbReference type="Proteomes" id="UP000530928">
    <property type="component" value="Unassembled WGS sequence"/>
</dbReference>
<comment type="caution">
    <text evidence="1">The sequence shown here is derived from an EMBL/GenBank/DDBJ whole genome shotgun (WGS) entry which is preliminary data.</text>
</comment>
<accession>A0A7W0CS33</accession>
<sequence length="682" mass="74346">MIFRRKPKPQNLAAIGPASVVAAKATDVSTSVHYDLSPGSVRAAGDVRGPERLVRLPFHLRTFVGRTAELALLDQALAGPGSAVIYAAHGLDGIGKSALAAHWADRRRTDPGIMWWITADSPASLATGLADLAVALQPALAEWPEESAASWATSWLSSHDEWLLILDNVADQADVRALLATARNGRFLITTQRTGGWRQIAVPVRLDVLRPDEAVELLRRVSDVTDLAGAADLCADLDYLPLAIEQVGAYLLQTGLSPAESLRLLDTSEPLDSDAEHAVTRLWHITLDRLSPEAARLLRVLAWWSPDDIPRSLLTPLLPEPVLGAALDTLADYRLISLADGTISVHRRVQALARTPGPRRSPEEIAQARDQALHLLREATEPLMGEPQAFRLLNPFVPHAEALLEHFPPEDDTSDMVLLLGIVGSQFLVWNQHEKAIVVFERALDAGHTWVDQESREVLFQLENNLAVAHGCLGDHESALAFLRERMARYAAEFGADAPLAIEARVNLADALHAARRSDEAAALFERIIAEAAPVLGPGHHLLQRITEKLAELRPRTTGSSAIPLLEDAYTTCLRDHGADDPRTSTARARLIDAYMGARDFTPAIPLLEEEHAHKAGRFGLDHDSAITVRSQLVLACVSTGDTDRLRPLGARIDLDLDLTLGPDHPSARSLRESLPFLRDEA</sequence>
<dbReference type="InterPro" id="IPR027417">
    <property type="entry name" value="P-loop_NTPase"/>
</dbReference>
<proteinExistence type="predicted"/>
<evidence type="ECO:0000313" key="1">
    <source>
        <dbReference type="EMBL" id="MBA2896174.1"/>
    </source>
</evidence>
<reference evidence="1 2" key="1">
    <citation type="submission" date="2020-07" db="EMBL/GenBank/DDBJ databases">
        <title>Genomic Encyclopedia of Type Strains, Phase IV (KMG-IV): sequencing the most valuable type-strain genomes for metagenomic binning, comparative biology and taxonomic classification.</title>
        <authorList>
            <person name="Goeker M."/>
        </authorList>
    </citation>
    <scope>NUCLEOTIDE SEQUENCE [LARGE SCALE GENOMIC DNA]</scope>
    <source>
        <strain evidence="1 2">DSM 45533</strain>
    </source>
</reference>
<dbReference type="Gene3D" id="1.25.40.10">
    <property type="entry name" value="Tetratricopeptide repeat domain"/>
    <property type="match status" value="2"/>
</dbReference>
<dbReference type="PANTHER" id="PTHR35205">
    <property type="entry name" value="NB-ARC AND TPR DOMAIN PROTEIN"/>
    <property type="match status" value="1"/>
</dbReference>
<evidence type="ECO:0000313" key="2">
    <source>
        <dbReference type="Proteomes" id="UP000530928"/>
    </source>
</evidence>
<keyword evidence="2" id="KW-1185">Reference proteome</keyword>
<dbReference type="SUPFAM" id="SSF52540">
    <property type="entry name" value="P-loop containing nucleoside triphosphate hydrolases"/>
    <property type="match status" value="1"/>
</dbReference>
<name>A0A7W0CS33_9ACTN</name>
<dbReference type="Gene3D" id="3.40.50.300">
    <property type="entry name" value="P-loop containing nucleotide triphosphate hydrolases"/>
    <property type="match status" value="1"/>
</dbReference>
<protein>
    <submittedName>
        <fullName evidence="1">Tetratricopeptide (TPR) repeat protein</fullName>
    </submittedName>
</protein>
<dbReference type="EMBL" id="JACDUR010000008">
    <property type="protein sequence ID" value="MBA2896174.1"/>
    <property type="molecule type" value="Genomic_DNA"/>
</dbReference>
<dbReference type="SUPFAM" id="SSF48452">
    <property type="entry name" value="TPR-like"/>
    <property type="match status" value="1"/>
</dbReference>
<gene>
    <name evidence="1" type="ORF">HNR30_007565</name>
</gene>
<dbReference type="RefSeq" id="WP_181614887.1">
    <property type="nucleotide sequence ID" value="NZ_BAABAM010000007.1"/>
</dbReference>
<dbReference type="InterPro" id="IPR011990">
    <property type="entry name" value="TPR-like_helical_dom_sf"/>
</dbReference>
<dbReference type="AlphaFoldDB" id="A0A7W0CS33"/>